<comment type="caution">
    <text evidence="4">The sequence shown here is derived from an EMBL/GenBank/DDBJ whole genome shotgun (WGS) entry which is preliminary data.</text>
</comment>
<evidence type="ECO:0000313" key="2">
    <source>
        <dbReference type="EMBL" id="MCP9565088.1"/>
    </source>
</evidence>
<dbReference type="Proteomes" id="UP000405805">
    <property type="component" value="Unassembled WGS sequence"/>
</dbReference>
<dbReference type="EMBL" id="VZBP01000061">
    <property type="protein sequence ID" value="MQO09101.1"/>
    <property type="molecule type" value="Genomic_DNA"/>
</dbReference>
<reference evidence="5 6" key="1">
    <citation type="submission" date="2019-09" db="EMBL/GenBank/DDBJ databases">
        <title>Distinct polysaccharide growth profiles of human intestinal Prevotella copri isolates.</title>
        <authorList>
            <person name="Fehlner-Peach H."/>
            <person name="Magnabosco C."/>
            <person name="Raghavan V."/>
            <person name="Scher J.U."/>
            <person name="Tett A."/>
            <person name="Cox L.M."/>
            <person name="Gottsegen C."/>
            <person name="Watters A."/>
            <person name="Wiltshire- Gordon J.D."/>
            <person name="Segata N."/>
            <person name="Bonneau R."/>
            <person name="Littman D.R."/>
        </authorList>
    </citation>
    <scope>NUCLEOTIDE SEQUENCE [LARGE SCALE GENOMIC DNA]</scope>
    <source>
        <strain evidence="5">iA624</strain>
        <strain evidence="3">IAQ1179</strain>
        <strain evidence="6">iAQ1179</strain>
    </source>
</reference>
<protein>
    <submittedName>
        <fullName evidence="4">Smalltalk protein</fullName>
    </submittedName>
</protein>
<reference evidence="4" key="3">
    <citation type="submission" date="2022-12" db="EMBL/GenBank/DDBJ databases">
        <title>Distinct polysaccharide growth profiles of human intestinal Prevotella copri isolates.</title>
        <authorList>
            <person name="Fehlner-Peach H."/>
            <person name="Magnabosco C."/>
            <person name="Raghavan V."/>
            <person name="Scher J.U."/>
            <person name="Tett A."/>
            <person name="Cox L.M."/>
            <person name="Gottsegen C."/>
            <person name="Watters A."/>
            <person name="Wiltshire- Gordon J.D."/>
            <person name="Segata N."/>
            <person name="Bonneau R."/>
            <person name="Littman D.R."/>
        </authorList>
    </citation>
    <scope>NUCLEOTIDE SEQUENCE</scope>
    <source>
        <strain evidence="4">IA624</strain>
    </source>
</reference>
<dbReference type="Pfam" id="PF20096">
    <property type="entry name" value="DUF6486"/>
    <property type="match status" value="1"/>
</dbReference>
<keyword evidence="1" id="KW-0812">Transmembrane</keyword>
<name>A0AA90VDI4_9BACT</name>
<dbReference type="NCBIfam" id="NF033879">
    <property type="entry name" value="smalltalk"/>
    <property type="match status" value="1"/>
</dbReference>
<dbReference type="PROSITE" id="PS51257">
    <property type="entry name" value="PROKAR_LIPOPROTEIN"/>
    <property type="match status" value="1"/>
</dbReference>
<evidence type="ECO:0000256" key="1">
    <source>
        <dbReference type="SAM" id="Phobius"/>
    </source>
</evidence>
<sequence length="34" mass="3664">MTEKKRQTLNEVIKFVVTVLTALLGALGVSSCTL</sequence>
<dbReference type="RefSeq" id="WP_153096588.1">
    <property type="nucleotide sequence ID" value="NZ_CABOGV010000019.1"/>
</dbReference>
<evidence type="ECO:0000313" key="3">
    <source>
        <dbReference type="EMBL" id="MQN11430.1"/>
    </source>
</evidence>
<dbReference type="AlphaFoldDB" id="A0AA90VDI4"/>
<accession>A0AA90VDI4</accession>
<dbReference type="InterPro" id="IPR045505">
    <property type="entry name" value="DUF6486"/>
</dbReference>
<reference evidence="2" key="2">
    <citation type="submission" date="2022-07" db="EMBL/GenBank/DDBJ databases">
        <title>Prevotella copri.</title>
        <authorList>
            <person name="Yang C."/>
        </authorList>
    </citation>
    <scope>NUCLEOTIDE SEQUENCE</scope>
    <source>
        <strain evidence="2">HF2107</strain>
    </source>
</reference>
<evidence type="ECO:0000313" key="4">
    <source>
        <dbReference type="EMBL" id="MQO09101.1"/>
    </source>
</evidence>
<keyword evidence="1" id="KW-1133">Transmembrane helix</keyword>
<keyword evidence="1" id="KW-0472">Membrane</keyword>
<gene>
    <name evidence="4" type="ORF">F7D57_05050</name>
    <name evidence="3" type="ORF">F7D95_01060</name>
    <name evidence="2" type="ORF">NNC64_11085</name>
</gene>
<dbReference type="EMBL" id="JANDWZ010000025">
    <property type="protein sequence ID" value="MCP9565088.1"/>
    <property type="molecule type" value="Genomic_DNA"/>
</dbReference>
<proteinExistence type="predicted"/>
<evidence type="ECO:0000313" key="6">
    <source>
        <dbReference type="Proteomes" id="UP000442105"/>
    </source>
</evidence>
<dbReference type="Proteomes" id="UP001205531">
    <property type="component" value="Unassembled WGS sequence"/>
</dbReference>
<evidence type="ECO:0000313" key="5">
    <source>
        <dbReference type="Proteomes" id="UP000405805"/>
    </source>
</evidence>
<dbReference type="Proteomes" id="UP000442105">
    <property type="component" value="Unassembled WGS sequence"/>
</dbReference>
<organism evidence="4 5">
    <name type="scientific">Segatella copri</name>
    <dbReference type="NCBI Taxonomy" id="165179"/>
    <lineage>
        <taxon>Bacteria</taxon>
        <taxon>Pseudomonadati</taxon>
        <taxon>Bacteroidota</taxon>
        <taxon>Bacteroidia</taxon>
        <taxon>Bacteroidales</taxon>
        <taxon>Prevotellaceae</taxon>
        <taxon>Segatella</taxon>
    </lineage>
</organism>
<dbReference type="EMBL" id="VZCW01000029">
    <property type="protein sequence ID" value="MQN11430.1"/>
    <property type="molecule type" value="Genomic_DNA"/>
</dbReference>
<feature type="transmembrane region" description="Helical" evidence="1">
    <location>
        <begin position="12"/>
        <end position="31"/>
    </location>
</feature>